<keyword evidence="1" id="KW-0863">Zinc-finger</keyword>
<name>A0A0D3IBX3_EMIH1</name>
<evidence type="ECO:0000313" key="4">
    <source>
        <dbReference type="EnsemblProtists" id="EOD08758"/>
    </source>
</evidence>
<feature type="compositionally biased region" description="Polar residues" evidence="2">
    <location>
        <begin position="76"/>
        <end position="86"/>
    </location>
</feature>
<organism evidence="4 5">
    <name type="scientific">Emiliania huxleyi (strain CCMP1516)</name>
    <dbReference type="NCBI Taxonomy" id="280463"/>
    <lineage>
        <taxon>Eukaryota</taxon>
        <taxon>Haptista</taxon>
        <taxon>Haptophyta</taxon>
        <taxon>Prymnesiophyceae</taxon>
        <taxon>Isochrysidales</taxon>
        <taxon>Noelaerhabdaceae</taxon>
        <taxon>Emiliania</taxon>
    </lineage>
</organism>
<protein>
    <recommendedName>
        <fullName evidence="3">CCHC-type domain-containing protein</fullName>
    </recommendedName>
</protein>
<dbReference type="GO" id="GO:0008270">
    <property type="term" value="F:zinc ion binding"/>
    <property type="evidence" value="ECO:0007669"/>
    <property type="project" value="UniProtKB-KW"/>
</dbReference>
<dbReference type="Gene3D" id="4.10.60.10">
    <property type="entry name" value="Zinc finger, CCHC-type"/>
    <property type="match status" value="1"/>
</dbReference>
<dbReference type="PaxDb" id="2903-EOD08758"/>
<reference evidence="4" key="2">
    <citation type="submission" date="2024-10" db="UniProtKB">
        <authorList>
            <consortium name="EnsemblProtists"/>
        </authorList>
    </citation>
    <scope>IDENTIFICATION</scope>
</reference>
<dbReference type="HOGENOM" id="CLU_1491722_0_0_1"/>
<accession>A0A0D3IBX3</accession>
<evidence type="ECO:0000256" key="1">
    <source>
        <dbReference type="PROSITE-ProRule" id="PRU00047"/>
    </source>
</evidence>
<keyword evidence="1" id="KW-0862">Zinc</keyword>
<dbReference type="KEGG" id="ehx:EMIHUDRAFT_105820"/>
<keyword evidence="1" id="KW-0479">Metal-binding</keyword>
<dbReference type="InterPro" id="IPR036875">
    <property type="entry name" value="Znf_CCHC_sf"/>
</dbReference>
<dbReference type="PROSITE" id="PS50158">
    <property type="entry name" value="ZF_CCHC"/>
    <property type="match status" value="1"/>
</dbReference>
<dbReference type="InterPro" id="IPR001878">
    <property type="entry name" value="Znf_CCHC"/>
</dbReference>
<reference evidence="5" key="1">
    <citation type="journal article" date="2013" name="Nature">
        <title>Pan genome of the phytoplankton Emiliania underpins its global distribution.</title>
        <authorList>
            <person name="Read B.A."/>
            <person name="Kegel J."/>
            <person name="Klute M.J."/>
            <person name="Kuo A."/>
            <person name="Lefebvre S.C."/>
            <person name="Maumus F."/>
            <person name="Mayer C."/>
            <person name="Miller J."/>
            <person name="Monier A."/>
            <person name="Salamov A."/>
            <person name="Young J."/>
            <person name="Aguilar M."/>
            <person name="Claverie J.M."/>
            <person name="Frickenhaus S."/>
            <person name="Gonzalez K."/>
            <person name="Herman E.K."/>
            <person name="Lin Y.C."/>
            <person name="Napier J."/>
            <person name="Ogata H."/>
            <person name="Sarno A.F."/>
            <person name="Shmutz J."/>
            <person name="Schroeder D."/>
            <person name="de Vargas C."/>
            <person name="Verret F."/>
            <person name="von Dassow P."/>
            <person name="Valentin K."/>
            <person name="Van de Peer Y."/>
            <person name="Wheeler G."/>
            <person name="Dacks J.B."/>
            <person name="Delwiche C.F."/>
            <person name="Dyhrman S.T."/>
            <person name="Glockner G."/>
            <person name="John U."/>
            <person name="Richards T."/>
            <person name="Worden A.Z."/>
            <person name="Zhang X."/>
            <person name="Grigoriev I.V."/>
            <person name="Allen A.E."/>
            <person name="Bidle K."/>
            <person name="Borodovsky M."/>
            <person name="Bowler C."/>
            <person name="Brownlee C."/>
            <person name="Cock J.M."/>
            <person name="Elias M."/>
            <person name="Gladyshev V.N."/>
            <person name="Groth M."/>
            <person name="Guda C."/>
            <person name="Hadaegh A."/>
            <person name="Iglesias-Rodriguez M.D."/>
            <person name="Jenkins J."/>
            <person name="Jones B.M."/>
            <person name="Lawson T."/>
            <person name="Leese F."/>
            <person name="Lindquist E."/>
            <person name="Lobanov A."/>
            <person name="Lomsadze A."/>
            <person name="Malik S.B."/>
            <person name="Marsh M.E."/>
            <person name="Mackinder L."/>
            <person name="Mock T."/>
            <person name="Mueller-Roeber B."/>
            <person name="Pagarete A."/>
            <person name="Parker M."/>
            <person name="Probert I."/>
            <person name="Quesneville H."/>
            <person name="Raines C."/>
            <person name="Rensing S.A."/>
            <person name="Riano-Pachon D.M."/>
            <person name="Richier S."/>
            <person name="Rokitta S."/>
            <person name="Shiraiwa Y."/>
            <person name="Soanes D.M."/>
            <person name="van der Giezen M."/>
            <person name="Wahlund T.M."/>
            <person name="Williams B."/>
            <person name="Wilson W."/>
            <person name="Wolfe G."/>
            <person name="Wurch L.L."/>
        </authorList>
    </citation>
    <scope>NUCLEOTIDE SEQUENCE</scope>
</reference>
<dbReference type="EnsemblProtists" id="EOD08758">
    <property type="protein sequence ID" value="EOD08758"/>
    <property type="gene ID" value="EMIHUDRAFT_105820"/>
</dbReference>
<evidence type="ECO:0000259" key="3">
    <source>
        <dbReference type="PROSITE" id="PS50158"/>
    </source>
</evidence>
<dbReference type="GO" id="GO:0003676">
    <property type="term" value="F:nucleic acid binding"/>
    <property type="evidence" value="ECO:0007669"/>
    <property type="project" value="InterPro"/>
</dbReference>
<dbReference type="Proteomes" id="UP000013827">
    <property type="component" value="Unassembled WGS sequence"/>
</dbReference>
<dbReference type="GeneID" id="17254994"/>
<dbReference type="Pfam" id="PF00098">
    <property type="entry name" value="zf-CCHC"/>
    <property type="match status" value="1"/>
</dbReference>
<evidence type="ECO:0000256" key="2">
    <source>
        <dbReference type="SAM" id="MobiDB-lite"/>
    </source>
</evidence>
<proteinExistence type="predicted"/>
<dbReference type="AlphaFoldDB" id="A0A0D3IBX3"/>
<sequence>MSDPPDPAWLDALLGGTDGVEIPPQSQGPGPIALSQMYRDAAMLEQESLALAAESQKRRFESEMPSAVPKMAKTSVSQTHVSTPATASPAGPQNAGNGGRCFRCGRAGHWSRDCTHIAMAMTARMSSPCHVCGGRINPTSDRICRLSVGPYAGKWAHHSCALNHLVNLGFITAEDASNVEI</sequence>
<feature type="domain" description="CCHC-type" evidence="3">
    <location>
        <begin position="100"/>
        <end position="114"/>
    </location>
</feature>
<dbReference type="SMART" id="SM00343">
    <property type="entry name" value="ZnF_C2HC"/>
    <property type="match status" value="1"/>
</dbReference>
<keyword evidence="5" id="KW-1185">Reference proteome</keyword>
<feature type="region of interest" description="Disordered" evidence="2">
    <location>
        <begin position="76"/>
        <end position="98"/>
    </location>
</feature>
<dbReference type="SUPFAM" id="SSF57756">
    <property type="entry name" value="Retrovirus zinc finger-like domains"/>
    <property type="match status" value="1"/>
</dbReference>
<evidence type="ECO:0000313" key="5">
    <source>
        <dbReference type="Proteomes" id="UP000013827"/>
    </source>
</evidence>
<dbReference type="RefSeq" id="XP_005761187.1">
    <property type="nucleotide sequence ID" value="XM_005761130.1"/>
</dbReference>